<gene>
    <name evidence="1" type="ORF">PanWU01x14_169610</name>
</gene>
<protein>
    <submittedName>
        <fullName evidence="1">Uncharacterized protein</fullName>
    </submittedName>
</protein>
<reference evidence="2" key="1">
    <citation type="submission" date="2016-06" db="EMBL/GenBank/DDBJ databases">
        <title>Parallel loss of symbiosis genes in relatives of nitrogen-fixing non-legume Parasponia.</title>
        <authorList>
            <person name="Van Velzen R."/>
            <person name="Holmer R."/>
            <person name="Bu F."/>
            <person name="Rutten L."/>
            <person name="Van Zeijl A."/>
            <person name="Liu W."/>
            <person name="Santuari L."/>
            <person name="Cao Q."/>
            <person name="Sharma T."/>
            <person name="Shen D."/>
            <person name="Roswanjaya Y."/>
            <person name="Wardhani T."/>
            <person name="Kalhor M.S."/>
            <person name="Jansen J."/>
            <person name="Van den Hoogen J."/>
            <person name="Gungor B."/>
            <person name="Hartog M."/>
            <person name="Hontelez J."/>
            <person name="Verver J."/>
            <person name="Yang W.-C."/>
            <person name="Schijlen E."/>
            <person name="Repin R."/>
            <person name="Schilthuizen M."/>
            <person name="Schranz E."/>
            <person name="Heidstra R."/>
            <person name="Miyata K."/>
            <person name="Fedorova E."/>
            <person name="Kohlen W."/>
            <person name="Bisseling T."/>
            <person name="Smit S."/>
            <person name="Geurts R."/>
        </authorList>
    </citation>
    <scope>NUCLEOTIDE SEQUENCE [LARGE SCALE GENOMIC DNA]</scope>
    <source>
        <strain evidence="2">cv. WU1-14</strain>
    </source>
</reference>
<accession>A0A2P5CAE2</accession>
<comment type="caution">
    <text evidence="1">The sequence shown here is derived from an EMBL/GenBank/DDBJ whole genome shotgun (WGS) entry which is preliminary data.</text>
</comment>
<dbReference type="Proteomes" id="UP000237105">
    <property type="component" value="Unassembled WGS sequence"/>
</dbReference>
<dbReference type="AlphaFoldDB" id="A0A2P5CAE2"/>
<name>A0A2P5CAE2_PARAD</name>
<evidence type="ECO:0000313" key="1">
    <source>
        <dbReference type="EMBL" id="PON58030.1"/>
    </source>
</evidence>
<proteinExistence type="predicted"/>
<keyword evidence="2" id="KW-1185">Reference proteome</keyword>
<sequence length="64" mass="7455">MELTLSGDNGIWSKKEEEKVITRERERKKKGRKWRASGPSPNFKIWAGSGFWAFRKFPVESGQI</sequence>
<organism evidence="1 2">
    <name type="scientific">Parasponia andersonii</name>
    <name type="common">Sponia andersonii</name>
    <dbReference type="NCBI Taxonomy" id="3476"/>
    <lineage>
        <taxon>Eukaryota</taxon>
        <taxon>Viridiplantae</taxon>
        <taxon>Streptophyta</taxon>
        <taxon>Embryophyta</taxon>
        <taxon>Tracheophyta</taxon>
        <taxon>Spermatophyta</taxon>
        <taxon>Magnoliopsida</taxon>
        <taxon>eudicotyledons</taxon>
        <taxon>Gunneridae</taxon>
        <taxon>Pentapetalae</taxon>
        <taxon>rosids</taxon>
        <taxon>fabids</taxon>
        <taxon>Rosales</taxon>
        <taxon>Cannabaceae</taxon>
        <taxon>Parasponia</taxon>
    </lineage>
</organism>
<evidence type="ECO:0000313" key="2">
    <source>
        <dbReference type="Proteomes" id="UP000237105"/>
    </source>
</evidence>
<dbReference type="EMBL" id="JXTB01000153">
    <property type="protein sequence ID" value="PON58030.1"/>
    <property type="molecule type" value="Genomic_DNA"/>
</dbReference>